<evidence type="ECO:0000313" key="3">
    <source>
        <dbReference type="EMBL" id="PIT95948.1"/>
    </source>
</evidence>
<gene>
    <name evidence="3" type="ORF">COT94_03100</name>
</gene>
<evidence type="ECO:0000313" key="4">
    <source>
        <dbReference type="Proteomes" id="UP000228533"/>
    </source>
</evidence>
<dbReference type="InterPro" id="IPR000983">
    <property type="entry name" value="Bac_GSPG_pilin"/>
</dbReference>
<dbReference type="Gene3D" id="3.30.700.10">
    <property type="entry name" value="Glycoprotein, Type 4 Pilin"/>
    <property type="match status" value="1"/>
</dbReference>
<dbReference type="InterPro" id="IPR045584">
    <property type="entry name" value="Pilin-like"/>
</dbReference>
<dbReference type="GO" id="GO:0015628">
    <property type="term" value="P:protein secretion by the type II secretion system"/>
    <property type="evidence" value="ECO:0007669"/>
    <property type="project" value="InterPro"/>
</dbReference>
<dbReference type="EMBL" id="PFAM01000017">
    <property type="protein sequence ID" value="PIT95948.1"/>
    <property type="molecule type" value="Genomic_DNA"/>
</dbReference>
<dbReference type="Proteomes" id="UP000228533">
    <property type="component" value="Unassembled WGS sequence"/>
</dbReference>
<organism evidence="3 4">
    <name type="scientific">Candidatus Falkowbacteria bacterium CG10_big_fil_rev_8_21_14_0_10_37_14</name>
    <dbReference type="NCBI Taxonomy" id="1974561"/>
    <lineage>
        <taxon>Bacteria</taxon>
        <taxon>Candidatus Falkowiibacteriota</taxon>
    </lineage>
</organism>
<keyword evidence="2" id="KW-0812">Transmembrane</keyword>
<reference evidence="4" key="1">
    <citation type="submission" date="2017-09" db="EMBL/GenBank/DDBJ databases">
        <title>Depth-based differentiation of microbial function through sediment-hosted aquifers and enrichment of novel symbionts in the deep terrestrial subsurface.</title>
        <authorList>
            <person name="Probst A.J."/>
            <person name="Ladd B."/>
            <person name="Jarett J.K."/>
            <person name="Geller-Mcgrath D.E."/>
            <person name="Sieber C.M.K."/>
            <person name="Emerson J.B."/>
            <person name="Anantharaman K."/>
            <person name="Thomas B.C."/>
            <person name="Malmstrom R."/>
            <person name="Stieglmeier M."/>
            <person name="Klingl A."/>
            <person name="Woyke T."/>
            <person name="Ryan C.M."/>
            <person name="Banfield J.F."/>
        </authorList>
    </citation>
    <scope>NUCLEOTIDE SEQUENCE [LARGE SCALE GENOMIC DNA]</scope>
</reference>
<accession>A0A2M6WT38</accession>
<name>A0A2M6WT38_9BACT</name>
<dbReference type="AlphaFoldDB" id="A0A2M6WT38"/>
<feature type="transmembrane region" description="Helical" evidence="2">
    <location>
        <begin position="12"/>
        <end position="36"/>
    </location>
</feature>
<evidence type="ECO:0000256" key="2">
    <source>
        <dbReference type="SAM" id="Phobius"/>
    </source>
</evidence>
<keyword evidence="1" id="KW-0488">Methylation</keyword>
<keyword evidence="2" id="KW-1133">Transmembrane helix</keyword>
<dbReference type="GO" id="GO:0015627">
    <property type="term" value="C:type II protein secretion system complex"/>
    <property type="evidence" value="ECO:0007669"/>
    <property type="project" value="InterPro"/>
</dbReference>
<comment type="caution">
    <text evidence="3">The sequence shown here is derived from an EMBL/GenBank/DDBJ whole genome shotgun (WGS) entry which is preliminary data.</text>
</comment>
<sequence length="179" mass="19638">MNINRRGLTTKQIFLGFTLLETLVIVVVVGVLASLATVSLSSARGRALDIKRLSEIRQLQNALDRYLNEYDFYPTDNQIIPGQPFLSSDGFKTYMAKVPMNPKSRSGGGCPDKEYVYRQGTEGKTYNINYCLIQGFADLVADNCVALPGLLCVQNDICSCEDNLKPCCGYCAVGSTCLP</sequence>
<evidence type="ECO:0008006" key="5">
    <source>
        <dbReference type="Google" id="ProtNLM"/>
    </source>
</evidence>
<evidence type="ECO:0000256" key="1">
    <source>
        <dbReference type="ARBA" id="ARBA00022481"/>
    </source>
</evidence>
<dbReference type="PRINTS" id="PR00813">
    <property type="entry name" value="BCTERIALGSPG"/>
</dbReference>
<dbReference type="SUPFAM" id="SSF54523">
    <property type="entry name" value="Pili subunits"/>
    <property type="match status" value="1"/>
</dbReference>
<proteinExistence type="predicted"/>
<protein>
    <recommendedName>
        <fullName evidence="5">Type II secretion system protein GspG C-terminal domain-containing protein</fullName>
    </recommendedName>
</protein>
<keyword evidence="2" id="KW-0472">Membrane</keyword>